<evidence type="ECO:0000313" key="7">
    <source>
        <dbReference type="Proteomes" id="UP001224775"/>
    </source>
</evidence>
<protein>
    <recommendedName>
        <fullName evidence="4">Oxidation resistance protein 1</fullName>
    </recommendedName>
</protein>
<dbReference type="EMBL" id="JATAAI010000005">
    <property type="protein sequence ID" value="KAK1745798.1"/>
    <property type="molecule type" value="Genomic_DNA"/>
</dbReference>
<keyword evidence="3" id="KW-0496">Mitochondrion</keyword>
<dbReference type="AlphaFoldDB" id="A0AAD9DHI8"/>
<name>A0AAD9DHI8_9STRA</name>
<organism evidence="6 7">
    <name type="scientific">Skeletonema marinoi</name>
    <dbReference type="NCBI Taxonomy" id="267567"/>
    <lineage>
        <taxon>Eukaryota</taxon>
        <taxon>Sar</taxon>
        <taxon>Stramenopiles</taxon>
        <taxon>Ochrophyta</taxon>
        <taxon>Bacillariophyta</taxon>
        <taxon>Coscinodiscophyceae</taxon>
        <taxon>Thalassiosirophycidae</taxon>
        <taxon>Thalassiosirales</taxon>
        <taxon>Skeletonemataceae</taxon>
        <taxon>Skeletonema</taxon>
        <taxon>Skeletonema marinoi-dohrnii complex</taxon>
    </lineage>
</organism>
<dbReference type="Pfam" id="PF07534">
    <property type="entry name" value="TLD"/>
    <property type="match status" value="1"/>
</dbReference>
<evidence type="ECO:0000256" key="2">
    <source>
        <dbReference type="ARBA" id="ARBA00009540"/>
    </source>
</evidence>
<dbReference type="Proteomes" id="UP001224775">
    <property type="component" value="Unassembled WGS sequence"/>
</dbReference>
<evidence type="ECO:0000313" key="6">
    <source>
        <dbReference type="EMBL" id="KAK1745798.1"/>
    </source>
</evidence>
<reference evidence="6" key="1">
    <citation type="submission" date="2023-06" db="EMBL/GenBank/DDBJ databases">
        <title>Survivors Of The Sea: Transcriptome response of Skeletonema marinoi to long-term dormancy.</title>
        <authorList>
            <person name="Pinder M.I.M."/>
            <person name="Kourtchenko O."/>
            <person name="Robertson E.K."/>
            <person name="Larsson T."/>
            <person name="Maumus F."/>
            <person name="Osuna-Cruz C.M."/>
            <person name="Vancaester E."/>
            <person name="Stenow R."/>
            <person name="Vandepoele K."/>
            <person name="Ploug H."/>
            <person name="Bruchert V."/>
            <person name="Godhe A."/>
            <person name="Topel M."/>
        </authorList>
    </citation>
    <scope>NUCLEOTIDE SEQUENCE</scope>
    <source>
        <strain evidence="6">R05AC</strain>
    </source>
</reference>
<dbReference type="InterPro" id="IPR006571">
    <property type="entry name" value="TLDc_dom"/>
</dbReference>
<evidence type="ECO:0000259" key="5">
    <source>
        <dbReference type="PROSITE" id="PS51886"/>
    </source>
</evidence>
<evidence type="ECO:0000256" key="3">
    <source>
        <dbReference type="ARBA" id="ARBA00023128"/>
    </source>
</evidence>
<evidence type="ECO:0000256" key="1">
    <source>
        <dbReference type="ARBA" id="ARBA00004173"/>
    </source>
</evidence>
<comment type="similarity">
    <text evidence="2">Belongs to the OXR1 family.</text>
</comment>
<evidence type="ECO:0000256" key="4">
    <source>
        <dbReference type="ARBA" id="ARBA00040604"/>
    </source>
</evidence>
<dbReference type="PROSITE" id="PS51886">
    <property type="entry name" value="TLDC"/>
    <property type="match status" value="1"/>
</dbReference>
<gene>
    <name evidence="6" type="ORF">QTG54_003722</name>
</gene>
<proteinExistence type="inferred from homology"/>
<feature type="domain" description="TLDc" evidence="5">
    <location>
        <begin position="374"/>
        <end position="559"/>
    </location>
</feature>
<keyword evidence="7" id="KW-1185">Reference proteome</keyword>
<dbReference type="SMART" id="SM00584">
    <property type="entry name" value="TLDc"/>
    <property type="match status" value="1"/>
</dbReference>
<dbReference type="GO" id="GO:0005739">
    <property type="term" value="C:mitochondrion"/>
    <property type="evidence" value="ECO:0007669"/>
    <property type="project" value="UniProtKB-SubCell"/>
</dbReference>
<dbReference type="PANTHER" id="PTHR23354">
    <property type="entry name" value="NUCLEOLAR PROTEIN 7/ESTROGEN RECEPTOR COACTIVATOR-RELATED"/>
    <property type="match status" value="1"/>
</dbReference>
<comment type="subcellular location">
    <subcellularLocation>
        <location evidence="1">Mitochondrion</location>
    </subcellularLocation>
</comment>
<sequence length="631" mass="68927">MGVSSSTNNGKAAEQAFIRSLGDRYPLGDAELRKWCWCYTALRHRSSPLSSGSRSADLSALAVWSVIYNNPGQLTSNYNALKERIESAGKVSRTLSIIEEHIFPNGLCARIVGGLGLSVNNQKLPQQPTPFPKPTATNEEIYAWEYSYYAINSCISPEGISFELQDFLEGISSSCGRRGSRSSLSKLFNLASLSNDQGRKAADASELIDIAYRLTVATSYLLHVAKAKGGTDSNSEDWKSFVPSNDANGIQSMVNSLLNAAKRQRERSGSFGYSSYPAAGQYTTNSSSSNTTHNGNNTVYIEEFLEWAETTVPMMASSLSTFLHVLFNFFCQKNEGNTHRFPPGVTPLLMPALSIDQTDKKPTSSGSVSPLSYFFTEANTSADLFALASTSITLASGRFHRLFSSEADGLSCNRLMNGLIGYGGPTLIIIRSKDIKGKCGAGMFGAFTYSPWDQESGDFYGNSDSFLFRLGPDPMGVYRPKGEKSNFMFFNPEARSKGYDQLAWGIGFGGTAQEPRLYIDEILDGSTAKDKDLTFENGPLLSNKDESNSYCGFEVEAIEAFGVGSSQVIEDAMNARVEHRKEAQKRIRNAMKGAKAAFLEDMQSGLVGAKVFKHRDEMRGRDGGCDMEKEG</sequence>
<accession>A0AAD9DHI8</accession>
<comment type="caution">
    <text evidence="6">The sequence shown here is derived from an EMBL/GenBank/DDBJ whole genome shotgun (WGS) entry which is preliminary data.</text>
</comment>
<dbReference type="PANTHER" id="PTHR23354:SF62">
    <property type="entry name" value="MUSTARD, ISOFORM V"/>
    <property type="match status" value="1"/>
</dbReference>